<dbReference type="Proteomes" id="UP000627166">
    <property type="component" value="Unassembled WGS sequence"/>
</dbReference>
<feature type="domain" description="Amidohydrolase-related" evidence="7">
    <location>
        <begin position="64"/>
        <end position="343"/>
    </location>
</feature>
<comment type="caution">
    <text evidence="9">The sequence shown here is derived from an EMBL/GenBank/DDBJ whole genome shotgun (WGS) entry which is preliminary data.</text>
</comment>
<keyword evidence="4 6" id="KW-0464">Manganese</keyword>
<dbReference type="RefSeq" id="WP_191739810.1">
    <property type="nucleotide sequence ID" value="NZ_JACSQB010000050.1"/>
</dbReference>
<dbReference type="SUPFAM" id="SSF51556">
    <property type="entry name" value="Metallo-dependent hydrolases"/>
    <property type="match status" value="1"/>
</dbReference>
<name>A0ABR8YRH4_9CLOT</name>
<dbReference type="CDD" id="cd01295">
    <property type="entry name" value="AdeC"/>
    <property type="match status" value="1"/>
</dbReference>
<dbReference type="PANTHER" id="PTHR11113:SF2">
    <property type="entry name" value="ADENINE DEAMINASE"/>
    <property type="match status" value="1"/>
</dbReference>
<dbReference type="GO" id="GO:0000034">
    <property type="term" value="F:adenine deaminase activity"/>
    <property type="evidence" value="ECO:0007669"/>
    <property type="project" value="UniProtKB-EC"/>
</dbReference>
<dbReference type="EC" id="3.5.4.2" evidence="2 6"/>
<keyword evidence="10" id="KW-1185">Reference proteome</keyword>
<dbReference type="Pfam" id="PF13382">
    <property type="entry name" value="Adenine_deam_C"/>
    <property type="match status" value="1"/>
</dbReference>
<gene>
    <name evidence="6 9" type="primary">ade</name>
    <name evidence="9" type="ORF">H9637_07220</name>
</gene>
<dbReference type="Gene3D" id="2.30.40.10">
    <property type="entry name" value="Urease, subunit C, domain 1"/>
    <property type="match status" value="1"/>
</dbReference>
<dbReference type="InterPro" id="IPR032466">
    <property type="entry name" value="Metal_Hydrolase"/>
</dbReference>
<protein>
    <recommendedName>
        <fullName evidence="2 6">Adenine deaminase</fullName>
        <shortName evidence="6">Adenase</shortName>
        <shortName evidence="6">Adenine aminase</shortName>
        <ecNumber evidence="2 6">3.5.4.2</ecNumber>
    </recommendedName>
</protein>
<evidence type="ECO:0000256" key="4">
    <source>
        <dbReference type="ARBA" id="ARBA00023211"/>
    </source>
</evidence>
<dbReference type="NCBIfam" id="TIGR01178">
    <property type="entry name" value="ade"/>
    <property type="match status" value="1"/>
</dbReference>
<dbReference type="InterPro" id="IPR026912">
    <property type="entry name" value="Adenine_deam_C"/>
</dbReference>
<evidence type="ECO:0000256" key="3">
    <source>
        <dbReference type="ARBA" id="ARBA00022801"/>
    </source>
</evidence>
<dbReference type="InterPro" id="IPR006680">
    <property type="entry name" value="Amidohydro-rel"/>
</dbReference>
<evidence type="ECO:0000256" key="6">
    <source>
        <dbReference type="HAMAP-Rule" id="MF_01518"/>
    </source>
</evidence>
<dbReference type="Gene3D" id="3.20.20.140">
    <property type="entry name" value="Metal-dependent hydrolases"/>
    <property type="match status" value="1"/>
</dbReference>
<evidence type="ECO:0000313" key="9">
    <source>
        <dbReference type="EMBL" id="MBD8046833.1"/>
    </source>
</evidence>
<comment type="similarity">
    <text evidence="1 6">Belongs to the metallo-dependent hydrolases superfamily. Adenine deaminase family.</text>
</comment>
<proteinExistence type="inferred from homology"/>
<comment type="catalytic activity">
    <reaction evidence="5 6">
        <text>adenine + H2O + H(+) = hypoxanthine + NH4(+)</text>
        <dbReference type="Rhea" id="RHEA:23688"/>
        <dbReference type="ChEBI" id="CHEBI:15377"/>
        <dbReference type="ChEBI" id="CHEBI:15378"/>
        <dbReference type="ChEBI" id="CHEBI:16708"/>
        <dbReference type="ChEBI" id="CHEBI:17368"/>
        <dbReference type="ChEBI" id="CHEBI:28938"/>
        <dbReference type="EC" id="3.5.4.2"/>
    </reaction>
</comment>
<dbReference type="InterPro" id="IPR011059">
    <property type="entry name" value="Metal-dep_hydrolase_composite"/>
</dbReference>
<sequence length="564" mass="62853">MEKIREKIEMSLGEIKCNLVLKNAFYINVFNGQIEQGDIGICDDTIVGIGNYEGDVEIDCSEQYVSPGFIDSHVHIESTMMTPEKYSSIAIKNGVTTVISDPHEIANVEGVKGIEFMLNNSENSVIDIYFMLPSCVPTTSFEDNGYTLSYEELQKLSNHPKVLGLGEVMDIQSVINKKDDMLYKLKLFNEKPIDGHSPVISPKELNAYITSGIKTDHECSNYKDALNKISKGMYVLMREGSAAKNLTSLLKAVKDENYHRFLFCTDDRHIEDLVEEGSIDNCIRIAIREGIDPVKAFTMATFNAAQCYGLKNIGAIAPGYKADLVIFDSLKQIKIKKVLKNGKDPLLNYKTKVIYNIKTSMNLDFISAKDFKIPALGNEVNVIKVKPQSLETIKEIRKVSKENGYVSKVDSKDVLKLAVFERHKRSKRHSIGYVEGLGLKDCAIAQTIAHDSHNIIVIGDSDKDMEVAVNSLITIGGGIVIASEGKLVSHLSLPIGGLMTFQDPYIVCENVKRLNRIARSYGIKQGFDPFITLSFLALPVIPEIKLTTKGLYEFSKENFIDLFV</sequence>
<evidence type="ECO:0000259" key="8">
    <source>
        <dbReference type="Pfam" id="PF13382"/>
    </source>
</evidence>
<keyword evidence="3 6" id="KW-0378">Hydrolase</keyword>
<accession>A0ABR8YRH4</accession>
<evidence type="ECO:0000256" key="1">
    <source>
        <dbReference type="ARBA" id="ARBA00006773"/>
    </source>
</evidence>
<dbReference type="Pfam" id="PF01979">
    <property type="entry name" value="Amidohydro_1"/>
    <property type="match status" value="1"/>
</dbReference>
<evidence type="ECO:0000313" key="10">
    <source>
        <dbReference type="Proteomes" id="UP000627166"/>
    </source>
</evidence>
<dbReference type="InterPro" id="IPR006679">
    <property type="entry name" value="Adenine_deam"/>
</dbReference>
<dbReference type="PANTHER" id="PTHR11113">
    <property type="entry name" value="N-ACETYLGLUCOSAMINE-6-PHOSPHATE DEACETYLASE"/>
    <property type="match status" value="1"/>
</dbReference>
<dbReference type="HAMAP" id="MF_01518">
    <property type="entry name" value="Adenine_deamin"/>
    <property type="match status" value="1"/>
</dbReference>
<reference evidence="9 10" key="1">
    <citation type="submission" date="2020-08" db="EMBL/GenBank/DDBJ databases">
        <title>A Genomic Blueprint of the Chicken Gut Microbiome.</title>
        <authorList>
            <person name="Gilroy R."/>
            <person name="Ravi A."/>
            <person name="Getino M."/>
            <person name="Pursley I."/>
            <person name="Horton D.L."/>
            <person name="Alikhan N.-F."/>
            <person name="Baker D."/>
            <person name="Gharbi K."/>
            <person name="Hall N."/>
            <person name="Watson M."/>
            <person name="Adriaenssens E.M."/>
            <person name="Foster-Nyarko E."/>
            <person name="Jarju S."/>
            <person name="Secka A."/>
            <person name="Antonio M."/>
            <person name="Oren A."/>
            <person name="Chaudhuri R."/>
            <person name="La Ragione R.M."/>
            <person name="Hildebrand F."/>
            <person name="Pallen M.J."/>
        </authorList>
    </citation>
    <scope>NUCLEOTIDE SEQUENCE [LARGE SCALE GENOMIC DNA]</scope>
    <source>
        <strain evidence="9 10">N37</strain>
    </source>
</reference>
<dbReference type="SUPFAM" id="SSF51338">
    <property type="entry name" value="Composite domain of metallo-dependent hydrolases"/>
    <property type="match status" value="1"/>
</dbReference>
<feature type="domain" description="Adenine deaminase C-terminal" evidence="8">
    <location>
        <begin position="392"/>
        <end position="556"/>
    </location>
</feature>
<organism evidence="9 10">
    <name type="scientific">Clostridium faecium</name>
    <dbReference type="NCBI Taxonomy" id="2762223"/>
    <lineage>
        <taxon>Bacteria</taxon>
        <taxon>Bacillati</taxon>
        <taxon>Bacillota</taxon>
        <taxon>Clostridia</taxon>
        <taxon>Eubacteriales</taxon>
        <taxon>Clostridiaceae</taxon>
        <taxon>Clostridium</taxon>
    </lineage>
</organism>
<evidence type="ECO:0000256" key="2">
    <source>
        <dbReference type="ARBA" id="ARBA00012782"/>
    </source>
</evidence>
<evidence type="ECO:0000259" key="7">
    <source>
        <dbReference type="Pfam" id="PF01979"/>
    </source>
</evidence>
<dbReference type="EMBL" id="JACSQB010000050">
    <property type="protein sequence ID" value="MBD8046833.1"/>
    <property type="molecule type" value="Genomic_DNA"/>
</dbReference>
<evidence type="ECO:0000256" key="5">
    <source>
        <dbReference type="ARBA" id="ARBA00047720"/>
    </source>
</evidence>
<comment type="cofactor">
    <cofactor evidence="6">
        <name>Mn(2+)</name>
        <dbReference type="ChEBI" id="CHEBI:29035"/>
    </cofactor>
</comment>